<dbReference type="Proteomes" id="UP001153678">
    <property type="component" value="Unassembled WGS sequence"/>
</dbReference>
<sequence>MGHYKVVTCQNIIDNKAIFRIFISIVQVDNFGQCEDDNKIIDLNNISLEDQFTYSKIQIDNGDRWFFEHPLQRWISTVKNVESFTKNRKIFKKFYFEEEINVYLGDQPYNIT</sequence>
<evidence type="ECO:0000313" key="2">
    <source>
        <dbReference type="Proteomes" id="UP001153678"/>
    </source>
</evidence>
<dbReference type="AlphaFoldDB" id="A0A9W4T249"/>
<dbReference type="EMBL" id="CAMKVN010007708">
    <property type="protein sequence ID" value="CAI2191764.1"/>
    <property type="molecule type" value="Genomic_DNA"/>
</dbReference>
<accession>A0A9W4T249</accession>
<evidence type="ECO:0000313" key="1">
    <source>
        <dbReference type="EMBL" id="CAI2191764.1"/>
    </source>
</evidence>
<protein>
    <submittedName>
        <fullName evidence="1">9717_t:CDS:1</fullName>
    </submittedName>
</protein>
<name>A0A9W4T249_9GLOM</name>
<proteinExistence type="predicted"/>
<gene>
    <name evidence="1" type="ORF">FWILDA_LOCUS15235</name>
</gene>
<keyword evidence="2" id="KW-1185">Reference proteome</keyword>
<comment type="caution">
    <text evidence="1">The sequence shown here is derived from an EMBL/GenBank/DDBJ whole genome shotgun (WGS) entry which is preliminary data.</text>
</comment>
<organism evidence="1 2">
    <name type="scientific">Funneliformis geosporum</name>
    <dbReference type="NCBI Taxonomy" id="1117311"/>
    <lineage>
        <taxon>Eukaryota</taxon>
        <taxon>Fungi</taxon>
        <taxon>Fungi incertae sedis</taxon>
        <taxon>Mucoromycota</taxon>
        <taxon>Glomeromycotina</taxon>
        <taxon>Glomeromycetes</taxon>
        <taxon>Glomerales</taxon>
        <taxon>Glomeraceae</taxon>
        <taxon>Funneliformis</taxon>
    </lineage>
</organism>
<reference evidence="1" key="1">
    <citation type="submission" date="2022-08" db="EMBL/GenBank/DDBJ databases">
        <authorList>
            <person name="Kallberg Y."/>
            <person name="Tangrot J."/>
            <person name="Rosling A."/>
        </authorList>
    </citation>
    <scope>NUCLEOTIDE SEQUENCE</scope>
    <source>
        <strain evidence="1">Wild A</strain>
    </source>
</reference>